<dbReference type="KEGG" id="mre:K649_14465"/>
<organism evidence="3 5">
    <name type="scientific">Meiothermus ruber (strain ATCC 35948 / DSM 1279 / VKM B-1258 / 21)</name>
    <name type="common">Thermus ruber</name>
    <dbReference type="NCBI Taxonomy" id="504728"/>
    <lineage>
        <taxon>Bacteria</taxon>
        <taxon>Thermotogati</taxon>
        <taxon>Deinococcota</taxon>
        <taxon>Deinococci</taxon>
        <taxon>Thermales</taxon>
        <taxon>Thermaceae</taxon>
        <taxon>Meiothermus</taxon>
    </lineage>
</organism>
<dbReference type="Gene3D" id="1.20.120.330">
    <property type="entry name" value="Nucleotidyltransferases domain 2"/>
    <property type="match status" value="1"/>
</dbReference>
<dbReference type="PROSITE" id="PS50910">
    <property type="entry name" value="HEPN"/>
    <property type="match status" value="1"/>
</dbReference>
<dbReference type="STRING" id="504728.K649_14465"/>
<feature type="domain" description="HEPN" evidence="1">
    <location>
        <begin position="14"/>
        <end position="120"/>
    </location>
</feature>
<dbReference type="EMBL" id="CP001743">
    <property type="protein sequence ID" value="ADD28380.1"/>
    <property type="molecule type" value="Genomic_DNA"/>
</dbReference>
<evidence type="ECO:0000313" key="5">
    <source>
        <dbReference type="Proteomes" id="UP000013026"/>
    </source>
</evidence>
<dbReference type="PATRIC" id="fig|504728.9.peg.2970"/>
<dbReference type="Proteomes" id="UP000013026">
    <property type="component" value="Chromosome"/>
</dbReference>
<dbReference type="EMBL" id="CP005385">
    <property type="protein sequence ID" value="AGK06179.1"/>
    <property type="molecule type" value="Genomic_DNA"/>
</dbReference>
<dbReference type="AlphaFoldDB" id="D3PSE7"/>
<protein>
    <submittedName>
        <fullName evidence="2">HEPN domain protein</fullName>
    </submittedName>
    <submittedName>
        <fullName evidence="3">HEPN domain-containing protein</fullName>
    </submittedName>
</protein>
<keyword evidence="4" id="KW-1185">Reference proteome</keyword>
<reference evidence="2 4" key="1">
    <citation type="journal article" date="2010" name="Stand. Genomic Sci.">
        <title>Complete genome sequence of Meiothermus ruber type strain (21).</title>
        <authorList>
            <person name="Tindall B.J."/>
            <person name="Sikorski J."/>
            <person name="Lucas S."/>
            <person name="Goltsman E."/>
            <person name="Copeland A."/>
            <person name="Glavina Del Rio T."/>
            <person name="Nolan M."/>
            <person name="Tice H."/>
            <person name="Cheng J.F."/>
            <person name="Han C."/>
            <person name="Pitluck S."/>
            <person name="Liolios K."/>
            <person name="Ivanova N."/>
            <person name="Mavromatis K."/>
            <person name="Ovchinnikova G."/>
            <person name="Pati A."/>
            <person name="Fahnrich R."/>
            <person name="Goodwin L."/>
            <person name="Chen A."/>
            <person name="Palaniappan K."/>
            <person name="Land M."/>
            <person name="Hauser L."/>
            <person name="Chang Y.J."/>
            <person name="Jeffries C.D."/>
            <person name="Rohde M."/>
            <person name="Goker M."/>
            <person name="Woyke T."/>
            <person name="Bristow J."/>
            <person name="Eisen J.A."/>
            <person name="Markowitz V."/>
            <person name="Hugenholtz P."/>
            <person name="Kyrpides N.C."/>
            <person name="Klenk H.P."/>
            <person name="Lapidus A."/>
        </authorList>
    </citation>
    <scope>NUCLEOTIDE SEQUENCE [LARGE SCALE GENOMIC DNA]</scope>
    <source>
        <strain evidence="4">ATCC 35948 / DSM 1279 / VKM B-1258 / 21</strain>
        <strain evidence="2">DSM 1279</strain>
    </source>
</reference>
<dbReference type="InterPro" id="IPR007842">
    <property type="entry name" value="HEPN_dom"/>
</dbReference>
<gene>
    <name evidence="2" type="ordered locus">Mrub_1618</name>
    <name evidence="3" type="ORF">K649_14465</name>
</gene>
<dbReference type="OrthoDB" id="9808176at2"/>
<evidence type="ECO:0000313" key="3">
    <source>
        <dbReference type="EMBL" id="AGK06179.1"/>
    </source>
</evidence>
<proteinExistence type="predicted"/>
<dbReference type="SUPFAM" id="SSF81593">
    <property type="entry name" value="Nucleotidyltransferase substrate binding subunit/domain"/>
    <property type="match status" value="1"/>
</dbReference>
<evidence type="ECO:0000259" key="1">
    <source>
        <dbReference type="PROSITE" id="PS50910"/>
    </source>
</evidence>
<sequence length="130" mass="14126">MRPDSTDPQAWLARAKSNLALAAAGPITPEVYLEDLCFEAQQAAEKALKALLIAHNVPFPRTHAIGLLLSLVQTHVLEPPTGVLEAAQLTPYGTLGRYPGEDDPVTEDEYHKALELAQRVVAWVEAQMAC</sequence>
<evidence type="ECO:0000313" key="4">
    <source>
        <dbReference type="Proteomes" id="UP000006655"/>
    </source>
</evidence>
<reference evidence="3" key="2">
    <citation type="submission" date="2013-04" db="EMBL/GenBank/DDBJ databases">
        <title>Non-Hybrid, Finished Microbial Genome Assemblies from Long-Read SMRT Sequencing Data.</title>
        <authorList>
            <person name="Klammer A."/>
            <person name="Drake J."/>
            <person name="Heiner C."/>
            <person name="Clum A."/>
            <person name="Copeland A."/>
            <person name="Huddleston J."/>
            <person name="Eichler E."/>
            <person name="Turner S.W."/>
        </authorList>
    </citation>
    <scope>NUCLEOTIDE SEQUENCE</scope>
    <source>
        <strain evidence="3">DSM 1279</strain>
    </source>
</reference>
<dbReference type="Pfam" id="PF05168">
    <property type="entry name" value="HEPN"/>
    <property type="match status" value="1"/>
</dbReference>
<name>D3PSE7_MEIRD</name>
<evidence type="ECO:0000313" key="2">
    <source>
        <dbReference type="EMBL" id="ADD28380.1"/>
    </source>
</evidence>
<dbReference type="KEGG" id="mrb:Mrub_1618"/>
<reference evidence="3 5" key="3">
    <citation type="submission" date="2013-04" db="EMBL/GenBank/DDBJ databases">
        <authorList>
            <person name="Chin J."/>
            <person name="Alexander D.H."/>
            <person name="Marks P."/>
            <person name="Korlach J."/>
            <person name="Clum A."/>
            <person name="Copeland A."/>
        </authorList>
    </citation>
    <scope>NUCLEOTIDE SEQUENCE [LARGE SCALE GENOMIC DNA]</scope>
    <source>
        <strain evidence="5">ATCC 35948 / DSM 1279 / VKM B-1258 / 21</strain>
        <strain evidence="3">DSM 1279</strain>
    </source>
</reference>
<dbReference type="SMART" id="SM00748">
    <property type="entry name" value="HEPN"/>
    <property type="match status" value="1"/>
</dbReference>
<dbReference type="Proteomes" id="UP000006655">
    <property type="component" value="Chromosome"/>
</dbReference>
<accession>D3PSE7</accession>
<dbReference type="RefSeq" id="WP_013013882.1">
    <property type="nucleotide sequence ID" value="NC_013946.1"/>
</dbReference>
<dbReference type="eggNOG" id="COG2250">
    <property type="taxonomic scope" value="Bacteria"/>
</dbReference>